<organism evidence="2 3">
    <name type="scientific">Corallincola platygyrae</name>
    <dbReference type="NCBI Taxonomy" id="1193278"/>
    <lineage>
        <taxon>Bacteria</taxon>
        <taxon>Pseudomonadati</taxon>
        <taxon>Pseudomonadota</taxon>
        <taxon>Gammaproteobacteria</taxon>
        <taxon>Alteromonadales</taxon>
        <taxon>Psychromonadaceae</taxon>
        <taxon>Corallincola</taxon>
    </lineage>
</organism>
<protein>
    <submittedName>
        <fullName evidence="2">TIGR04219 family outer membrane beta-barrel protein</fullName>
    </submittedName>
</protein>
<reference evidence="3" key="1">
    <citation type="journal article" date="2019" name="Int. J. Syst. Evol. Microbiol.">
        <title>The Global Catalogue of Microorganisms (GCM) 10K type strain sequencing project: providing services to taxonomists for standard genome sequencing and annotation.</title>
        <authorList>
            <consortium name="The Broad Institute Genomics Platform"/>
            <consortium name="The Broad Institute Genome Sequencing Center for Infectious Disease"/>
            <person name="Wu L."/>
            <person name="Ma J."/>
        </authorList>
    </citation>
    <scope>NUCLEOTIDE SEQUENCE [LARGE SCALE GENOMIC DNA]</scope>
    <source>
        <strain evidence="3">CGMCC 1.10992</strain>
    </source>
</reference>
<feature type="chain" id="PRO_5045340052" evidence="1">
    <location>
        <begin position="26"/>
        <end position="259"/>
    </location>
</feature>
<evidence type="ECO:0000313" key="3">
    <source>
        <dbReference type="Proteomes" id="UP001597380"/>
    </source>
</evidence>
<evidence type="ECO:0000256" key="1">
    <source>
        <dbReference type="SAM" id="SignalP"/>
    </source>
</evidence>
<sequence length="259" mass="28287">MHKMNKTLAAMIASSTLLAAPAAMADTIAGVYVGAQYWDMEASGSVGTDNSMEEFDLEDEYKGSVWIAIEHPVPVLPNLKLRYNQLDTDGSADVVDFEFGGNTYNGNATTDLETDHLDIIMYYELLDNDTVWLDLGLNLKYGDYKVSVTGEIDDGAGGTLVDTTNESYNGVIPMLYGAGGVGFPFTGLGLFGEANWIGYDDHNAYDVQAGVRWMFLDNPAIDMEVQLGYRMISLDVEDLGDIYADVEFEGGFLGLQAHF</sequence>
<dbReference type="EMBL" id="JBHUHT010000012">
    <property type="protein sequence ID" value="MFD2096410.1"/>
    <property type="molecule type" value="Genomic_DNA"/>
</dbReference>
<keyword evidence="1" id="KW-0732">Signal</keyword>
<name>A0ABW4XMY7_9GAMM</name>
<evidence type="ECO:0000313" key="2">
    <source>
        <dbReference type="EMBL" id="MFD2096410.1"/>
    </source>
</evidence>
<keyword evidence="3" id="KW-1185">Reference proteome</keyword>
<proteinExistence type="predicted"/>
<dbReference type="RefSeq" id="WP_345339205.1">
    <property type="nucleotide sequence ID" value="NZ_BAABLI010000008.1"/>
</dbReference>
<comment type="caution">
    <text evidence="2">The sequence shown here is derived from an EMBL/GenBank/DDBJ whole genome shotgun (WGS) entry which is preliminary data.</text>
</comment>
<gene>
    <name evidence="2" type="ORF">ACFSJ3_10480</name>
</gene>
<accession>A0ABW4XMY7</accession>
<dbReference type="InterPro" id="IPR026387">
    <property type="entry name" value="OMP_w_GlyGly"/>
</dbReference>
<dbReference type="NCBIfam" id="TIGR04219">
    <property type="entry name" value="OMP_w_GlyGly"/>
    <property type="match status" value="1"/>
</dbReference>
<feature type="signal peptide" evidence="1">
    <location>
        <begin position="1"/>
        <end position="25"/>
    </location>
</feature>
<dbReference type="Proteomes" id="UP001597380">
    <property type="component" value="Unassembled WGS sequence"/>
</dbReference>